<keyword evidence="6" id="KW-0282">Flagellum</keyword>
<gene>
    <name evidence="6" type="ORF">GGQ63_000065</name>
</gene>
<keyword evidence="6" id="KW-0969">Cilium</keyword>
<keyword evidence="4" id="KW-1005">Bacterial flagellum biogenesis</keyword>
<dbReference type="EMBL" id="JACHOO010000001">
    <property type="protein sequence ID" value="MBB5751022.1"/>
    <property type="molecule type" value="Genomic_DNA"/>
</dbReference>
<accession>A0A7W9CTB7</accession>
<dbReference type="InterPro" id="IPR039246">
    <property type="entry name" value="Flagellar_FlgA"/>
</dbReference>
<comment type="caution">
    <text evidence="6">The sequence shown here is derived from an EMBL/GenBank/DDBJ whole genome shotgun (WGS) entry which is preliminary data.</text>
</comment>
<organism evidence="6 7">
    <name type="scientific">Prosthecomicrobium pneumaticum</name>
    <dbReference type="NCBI Taxonomy" id="81895"/>
    <lineage>
        <taxon>Bacteria</taxon>
        <taxon>Pseudomonadati</taxon>
        <taxon>Pseudomonadota</taxon>
        <taxon>Alphaproteobacteria</taxon>
        <taxon>Hyphomicrobiales</taxon>
        <taxon>Kaistiaceae</taxon>
        <taxon>Prosthecomicrobium</taxon>
    </lineage>
</organism>
<evidence type="ECO:0000313" key="6">
    <source>
        <dbReference type="EMBL" id="MBB5751022.1"/>
    </source>
</evidence>
<dbReference type="CDD" id="cd11614">
    <property type="entry name" value="SAF_CpaB_FlgA_like"/>
    <property type="match status" value="1"/>
</dbReference>
<dbReference type="NCBIfam" id="TIGR03170">
    <property type="entry name" value="flgA_cterm"/>
    <property type="match status" value="1"/>
</dbReference>
<dbReference type="InterPro" id="IPR013974">
    <property type="entry name" value="SAF"/>
</dbReference>
<dbReference type="GO" id="GO:0044780">
    <property type="term" value="P:bacterial-type flagellum assembly"/>
    <property type="evidence" value="ECO:0007669"/>
    <property type="project" value="InterPro"/>
</dbReference>
<keyword evidence="7" id="KW-1185">Reference proteome</keyword>
<feature type="chain" id="PRO_5031610082" description="Flagella basal body P-ring formation protein FlgA" evidence="4">
    <location>
        <begin position="22"/>
        <end position="159"/>
    </location>
</feature>
<evidence type="ECO:0000256" key="1">
    <source>
        <dbReference type="ARBA" id="ARBA00004418"/>
    </source>
</evidence>
<feature type="signal peptide" evidence="4">
    <location>
        <begin position="1"/>
        <end position="21"/>
    </location>
</feature>
<evidence type="ECO:0000256" key="2">
    <source>
        <dbReference type="ARBA" id="ARBA00022729"/>
    </source>
</evidence>
<evidence type="ECO:0000256" key="4">
    <source>
        <dbReference type="RuleBase" id="RU362063"/>
    </source>
</evidence>
<dbReference type="AlphaFoldDB" id="A0A7W9CTB7"/>
<comment type="similarity">
    <text evidence="4">Belongs to the FlgA family.</text>
</comment>
<dbReference type="InterPro" id="IPR017585">
    <property type="entry name" value="SAF_FlgA"/>
</dbReference>
<keyword evidence="2 4" id="KW-0732">Signal</keyword>
<keyword evidence="3 4" id="KW-0574">Periplasm</keyword>
<evidence type="ECO:0000313" key="7">
    <source>
        <dbReference type="Proteomes" id="UP000523821"/>
    </source>
</evidence>
<comment type="function">
    <text evidence="4">Involved in the assembly process of the P-ring formation. It may associate with FlgF on the rod constituting a structure essential for the P-ring assembly or may act as a modulator protein for the P-ring assembly.</text>
</comment>
<dbReference type="GO" id="GO:0042597">
    <property type="term" value="C:periplasmic space"/>
    <property type="evidence" value="ECO:0007669"/>
    <property type="project" value="UniProtKB-SubCell"/>
</dbReference>
<keyword evidence="6" id="KW-0966">Cell projection</keyword>
<feature type="domain" description="SAF" evidence="5">
    <location>
        <begin position="33"/>
        <end position="96"/>
    </location>
</feature>
<reference evidence="6 7" key="1">
    <citation type="submission" date="2020-08" db="EMBL/GenBank/DDBJ databases">
        <title>Genomic Encyclopedia of Type Strains, Phase IV (KMG-IV): sequencing the most valuable type-strain genomes for metagenomic binning, comparative biology and taxonomic classification.</title>
        <authorList>
            <person name="Goeker M."/>
        </authorList>
    </citation>
    <scope>NUCLEOTIDE SEQUENCE [LARGE SCALE GENOMIC DNA]</scope>
    <source>
        <strain evidence="6 7">DSM 16268</strain>
    </source>
</reference>
<dbReference type="PANTHER" id="PTHR36307:SF1">
    <property type="entry name" value="FLAGELLA BASAL BODY P-RING FORMATION PROTEIN FLGA"/>
    <property type="match status" value="1"/>
</dbReference>
<dbReference type="SMART" id="SM00858">
    <property type="entry name" value="SAF"/>
    <property type="match status" value="1"/>
</dbReference>
<sequence>MIRLLSGAAVALALALACAQAQEALPAAASPEVMLPVAAVTITPGDTITDAMLLDRPFPAGVVARYPVAHDRGQLVGKIARRMLLPGNAILVASVAEAQLVLRGTGTELVFEENGLRITALGVPLESGALGSVVRVKNSDSGRIVSGVVQSDGTVKVGP</sequence>
<evidence type="ECO:0000256" key="3">
    <source>
        <dbReference type="ARBA" id="ARBA00022764"/>
    </source>
</evidence>
<dbReference type="Gene3D" id="2.30.30.760">
    <property type="match status" value="1"/>
</dbReference>
<comment type="subcellular location">
    <subcellularLocation>
        <location evidence="1 4">Periplasm</location>
    </subcellularLocation>
</comment>
<protein>
    <recommendedName>
        <fullName evidence="4">Flagella basal body P-ring formation protein FlgA</fullName>
    </recommendedName>
</protein>
<dbReference type="PANTHER" id="PTHR36307">
    <property type="entry name" value="FLAGELLA BASAL BODY P-RING FORMATION PROTEIN FLGA"/>
    <property type="match status" value="1"/>
</dbReference>
<dbReference type="RefSeq" id="WP_183851611.1">
    <property type="nucleotide sequence ID" value="NZ_JACHOO010000001.1"/>
</dbReference>
<proteinExistence type="inferred from homology"/>
<dbReference type="Pfam" id="PF13144">
    <property type="entry name" value="ChapFlgA"/>
    <property type="match status" value="1"/>
</dbReference>
<dbReference type="PROSITE" id="PS51257">
    <property type="entry name" value="PROKAR_LIPOPROTEIN"/>
    <property type="match status" value="1"/>
</dbReference>
<evidence type="ECO:0000259" key="5">
    <source>
        <dbReference type="SMART" id="SM00858"/>
    </source>
</evidence>
<name>A0A7W9CTB7_9HYPH</name>
<dbReference type="Proteomes" id="UP000523821">
    <property type="component" value="Unassembled WGS sequence"/>
</dbReference>